<dbReference type="GO" id="GO:0034605">
    <property type="term" value="P:cellular response to heat"/>
    <property type="evidence" value="ECO:0007669"/>
    <property type="project" value="TreeGrafter"/>
</dbReference>
<dbReference type="InterPro" id="IPR001270">
    <property type="entry name" value="ClpA/B"/>
</dbReference>
<keyword evidence="1 4" id="KW-0547">Nucleotide-binding</keyword>
<evidence type="ECO:0000313" key="8">
    <source>
        <dbReference type="EMBL" id="QJX80658.1"/>
    </source>
</evidence>
<evidence type="ECO:0000256" key="5">
    <source>
        <dbReference type="SAM" id="Coils"/>
    </source>
</evidence>
<dbReference type="EMBL" id="CP045273">
    <property type="protein sequence ID" value="QJX80658.1"/>
    <property type="molecule type" value="Genomic_DNA"/>
</dbReference>
<dbReference type="GO" id="GO:0005524">
    <property type="term" value="F:ATP binding"/>
    <property type="evidence" value="ECO:0007669"/>
    <property type="project" value="UniProtKB-KW"/>
</dbReference>
<dbReference type="Pfam" id="PF00004">
    <property type="entry name" value="AAA"/>
    <property type="match status" value="1"/>
</dbReference>
<name>A0A6M6E8A2_PRIMG</name>
<sequence length="729" mass="82334">MSHETNKKCTVCNERFVFKDLEKILGKDLQICINCLEEKMRKGEIQSFGEKQYETIVKMLEEMPEENSGSEERSLMKVQEQNLDAELFVLQFGRDLTSLARQGKLTPVIGRKKEIEETILILSRKFKTNPLLLGEPGVGKTAIIEGVSQRIADGTVPEGLQNKRVIELNIGNLVAGTKFRGEFEARLKKIIEEVEQHKNVILFLDEFHTIAGAGGAEGSVDAANILKPSLARGNIQVIGATTFDEYRMYIQKDGALSRRMINVQVEEPTTEEAIEIINGLLPIFEQHHGVKFENNVVKKAVDLSKRYLTERYLPDKAIDLIDETAANRKISQSTPSYDYKKLEAEKSEATELKNNLILDEKYEEAKQQLIKEKELEAQIKEIKEKAESEKKKNSVVTIGHVTTILEKKTGIPVKDTDKEDREKLKLMDNSLKKFVKGQDRAVELTTLAIRRSKLKLKDPNRPIGAFLFLGPTGVGKTELAKALAHEMFGDKKAMIRIDMSEFAEKHSVSKLIGSPPGYVGHEEGGKLTNLLRRKPFSIVLLDEVEKAHPDVFNVMLQIFEDGIITDNKGKTVDAKNAVFILTSNLGSKLYSTNQTNNLGFSSKSEEAQAKDLEKKVIEFVRKDGFFRPEFLNRLDATVVFNPLTDQAMKEIVEKQASELADRIDKEGYKLVFSDEALELLKKEGYRPEFGAREAKRKVEAVTDLLANRILDVEKEEYTVTVENEQLIVK</sequence>
<evidence type="ECO:0000259" key="7">
    <source>
        <dbReference type="SMART" id="SM01086"/>
    </source>
</evidence>
<dbReference type="GO" id="GO:0016887">
    <property type="term" value="F:ATP hydrolysis activity"/>
    <property type="evidence" value="ECO:0007669"/>
    <property type="project" value="InterPro"/>
</dbReference>
<protein>
    <submittedName>
        <fullName evidence="8">AAA domain-containing protein</fullName>
    </submittedName>
</protein>
<dbReference type="CDD" id="cd00009">
    <property type="entry name" value="AAA"/>
    <property type="match status" value="1"/>
</dbReference>
<dbReference type="InterPro" id="IPR041546">
    <property type="entry name" value="ClpA/ClpB_AAA_lid"/>
</dbReference>
<dbReference type="FunFam" id="3.40.50.300:FF:000025">
    <property type="entry name" value="ATP-dependent Clp protease subunit"/>
    <property type="match status" value="1"/>
</dbReference>
<accession>A0A6M6E8A2</accession>
<proteinExistence type="inferred from homology"/>
<dbReference type="PANTHER" id="PTHR11638">
    <property type="entry name" value="ATP-DEPENDENT CLP PROTEASE"/>
    <property type="match status" value="1"/>
</dbReference>
<evidence type="ECO:0000256" key="1">
    <source>
        <dbReference type="ARBA" id="ARBA00022741"/>
    </source>
</evidence>
<dbReference type="InterPro" id="IPR018368">
    <property type="entry name" value="ClpA/B_CS1"/>
</dbReference>
<dbReference type="Pfam" id="PF17871">
    <property type="entry name" value="AAA_lid_9"/>
    <property type="match status" value="1"/>
</dbReference>
<keyword evidence="5" id="KW-0175">Coiled coil</keyword>
<reference evidence="8 9" key="1">
    <citation type="submission" date="2019-10" db="EMBL/GenBank/DDBJ databases">
        <title>Complete genome sequences for adaption low water activity.</title>
        <authorList>
            <person name="Zhao L."/>
            <person name="Zhong J."/>
        </authorList>
    </citation>
    <scope>NUCLEOTIDE SEQUENCE [LARGE SCALE GENOMIC DNA]</scope>
    <source>
        <strain evidence="8 9">FDU301</strain>
        <plasmid evidence="9">pfdu301a</plasmid>
    </source>
</reference>
<dbReference type="InterPro" id="IPR027417">
    <property type="entry name" value="P-loop_NTPase"/>
</dbReference>
<dbReference type="SMART" id="SM00382">
    <property type="entry name" value="AAA"/>
    <property type="match status" value="2"/>
</dbReference>
<keyword evidence="8" id="KW-0614">Plasmid</keyword>
<dbReference type="RefSeq" id="WP_171778653.1">
    <property type="nucleotide sequence ID" value="NZ_CP045273.1"/>
</dbReference>
<feature type="domain" description="AAA+ ATPase" evidence="6">
    <location>
        <begin position="126"/>
        <end position="271"/>
    </location>
</feature>
<dbReference type="Pfam" id="PF10431">
    <property type="entry name" value="ClpB_D2-small"/>
    <property type="match status" value="1"/>
</dbReference>
<evidence type="ECO:0000313" key="9">
    <source>
        <dbReference type="Proteomes" id="UP000501076"/>
    </source>
</evidence>
<feature type="coiled-coil region" evidence="5">
    <location>
        <begin position="339"/>
        <end position="392"/>
    </location>
</feature>
<keyword evidence="2 4" id="KW-0067">ATP-binding</keyword>
<feature type="domain" description="Clp ATPase C-terminal" evidence="7">
    <location>
        <begin position="643"/>
        <end position="728"/>
    </location>
</feature>
<dbReference type="PROSITE" id="PS00870">
    <property type="entry name" value="CLPAB_1"/>
    <property type="match status" value="1"/>
</dbReference>
<dbReference type="InterPro" id="IPR003959">
    <property type="entry name" value="ATPase_AAA_core"/>
</dbReference>
<organism evidence="8 9">
    <name type="scientific">Priestia megaterium</name>
    <name type="common">Bacillus megaterium</name>
    <dbReference type="NCBI Taxonomy" id="1404"/>
    <lineage>
        <taxon>Bacteria</taxon>
        <taxon>Bacillati</taxon>
        <taxon>Bacillota</taxon>
        <taxon>Bacilli</taxon>
        <taxon>Bacillales</taxon>
        <taxon>Bacillaceae</taxon>
        <taxon>Priestia</taxon>
    </lineage>
</organism>
<gene>
    <name evidence="8" type="ORF">FDZ14_31710</name>
</gene>
<dbReference type="Gene3D" id="3.40.50.300">
    <property type="entry name" value="P-loop containing nucleotide triphosphate hydrolases"/>
    <property type="match status" value="2"/>
</dbReference>
<dbReference type="Gene3D" id="1.10.8.60">
    <property type="match status" value="2"/>
</dbReference>
<dbReference type="SMART" id="SM01086">
    <property type="entry name" value="ClpB_D2-small"/>
    <property type="match status" value="1"/>
</dbReference>
<dbReference type="GO" id="GO:0005737">
    <property type="term" value="C:cytoplasm"/>
    <property type="evidence" value="ECO:0007669"/>
    <property type="project" value="TreeGrafter"/>
</dbReference>
<evidence type="ECO:0000256" key="2">
    <source>
        <dbReference type="ARBA" id="ARBA00022840"/>
    </source>
</evidence>
<dbReference type="InterPro" id="IPR050130">
    <property type="entry name" value="ClpA_ClpB"/>
</dbReference>
<evidence type="ECO:0000259" key="6">
    <source>
        <dbReference type="SMART" id="SM00382"/>
    </source>
</evidence>
<evidence type="ECO:0000256" key="3">
    <source>
        <dbReference type="ARBA" id="ARBA00023186"/>
    </source>
</evidence>
<comment type="similarity">
    <text evidence="4">Belongs to the ClpA/ClpB family.</text>
</comment>
<feature type="domain" description="AAA+ ATPase" evidence="6">
    <location>
        <begin position="462"/>
        <end position="623"/>
    </location>
</feature>
<keyword evidence="3 4" id="KW-0143">Chaperone</keyword>
<dbReference type="SUPFAM" id="SSF52540">
    <property type="entry name" value="P-loop containing nucleoside triphosphate hydrolases"/>
    <property type="match status" value="2"/>
</dbReference>
<dbReference type="Gene3D" id="4.10.860.10">
    <property type="entry name" value="UVR domain"/>
    <property type="match status" value="1"/>
</dbReference>
<dbReference type="PRINTS" id="PR00300">
    <property type="entry name" value="CLPPROTEASEA"/>
</dbReference>
<dbReference type="InterPro" id="IPR019489">
    <property type="entry name" value="Clp_ATPase_C"/>
</dbReference>
<dbReference type="PANTHER" id="PTHR11638:SF175">
    <property type="entry name" value="ATP-DEPENDENT CLP PROTEASE, ATP-BINDING SUBUNIT CLPC"/>
    <property type="match status" value="1"/>
</dbReference>
<dbReference type="AlphaFoldDB" id="A0A6M6E8A2"/>
<dbReference type="PROSITE" id="PS00871">
    <property type="entry name" value="CLPAB_2"/>
    <property type="match status" value="1"/>
</dbReference>
<dbReference type="InterPro" id="IPR028299">
    <property type="entry name" value="ClpA/B_CS2"/>
</dbReference>
<dbReference type="Pfam" id="PF07724">
    <property type="entry name" value="AAA_2"/>
    <property type="match status" value="1"/>
</dbReference>
<dbReference type="CDD" id="cd19499">
    <property type="entry name" value="RecA-like_ClpB_Hsp104-like"/>
    <property type="match status" value="1"/>
</dbReference>
<dbReference type="Proteomes" id="UP000501076">
    <property type="component" value="Plasmid pFDU301A"/>
</dbReference>
<dbReference type="InterPro" id="IPR003593">
    <property type="entry name" value="AAA+_ATPase"/>
</dbReference>
<evidence type="ECO:0000256" key="4">
    <source>
        <dbReference type="RuleBase" id="RU004432"/>
    </source>
</evidence>
<geneLocation type="plasmid" evidence="9">
    <name>pfdu301a</name>
</geneLocation>